<sequence>MNEFYKKKDFYFILVPSLALIWVLTTIALKLPAAQNELDRTADQWQDAKPLVTEILTHDPGRLEYAAAQSQDGDFDFAKTIARLAPLNGISPSAYDLRSGPPITRGGNRTKTATLSIEDPVSIVTLTEFMSTLLSQWPDLQCDSAKIVKQSDGPDRWKADFRLTYNYGSS</sequence>
<evidence type="ECO:0000313" key="2">
    <source>
        <dbReference type="EMBL" id="AQT69644.1"/>
    </source>
</evidence>
<dbReference type="Proteomes" id="UP000189674">
    <property type="component" value="Chromosome"/>
</dbReference>
<dbReference type="AlphaFoldDB" id="A0A1U9NPH3"/>
<dbReference type="KEGG" id="alus:STSP2_02838"/>
<keyword evidence="1" id="KW-0472">Membrane</keyword>
<evidence type="ECO:0008006" key="4">
    <source>
        <dbReference type="Google" id="ProtNLM"/>
    </source>
</evidence>
<organism evidence="2 3">
    <name type="scientific">Anaerohalosphaera lusitana</name>
    <dbReference type="NCBI Taxonomy" id="1936003"/>
    <lineage>
        <taxon>Bacteria</taxon>
        <taxon>Pseudomonadati</taxon>
        <taxon>Planctomycetota</taxon>
        <taxon>Phycisphaerae</taxon>
        <taxon>Sedimentisphaerales</taxon>
        <taxon>Anaerohalosphaeraceae</taxon>
        <taxon>Anaerohalosphaera</taxon>
    </lineage>
</organism>
<dbReference type="STRING" id="1936003.STSP2_02838"/>
<dbReference type="RefSeq" id="WP_146663313.1">
    <property type="nucleotide sequence ID" value="NZ_CP019791.1"/>
</dbReference>
<keyword evidence="1" id="KW-0812">Transmembrane</keyword>
<accession>A0A1U9NPH3</accession>
<evidence type="ECO:0000313" key="3">
    <source>
        <dbReference type="Proteomes" id="UP000189674"/>
    </source>
</evidence>
<evidence type="ECO:0000256" key="1">
    <source>
        <dbReference type="SAM" id="Phobius"/>
    </source>
</evidence>
<feature type="transmembrane region" description="Helical" evidence="1">
    <location>
        <begin position="12"/>
        <end position="31"/>
    </location>
</feature>
<keyword evidence="3" id="KW-1185">Reference proteome</keyword>
<reference evidence="3" key="1">
    <citation type="submission" date="2017-02" db="EMBL/GenBank/DDBJ databases">
        <title>Comparative genomics and description of representatives of a novel lineage of planctomycetes thriving in anoxic sediments.</title>
        <authorList>
            <person name="Spring S."/>
            <person name="Bunk B."/>
            <person name="Sproer C."/>
        </authorList>
    </citation>
    <scope>NUCLEOTIDE SEQUENCE [LARGE SCALE GENOMIC DNA]</scope>
    <source>
        <strain evidence="3">ST-NAGAB-D1</strain>
    </source>
</reference>
<dbReference type="EMBL" id="CP019791">
    <property type="protein sequence ID" value="AQT69644.1"/>
    <property type="molecule type" value="Genomic_DNA"/>
</dbReference>
<gene>
    <name evidence="2" type="ORF">STSP2_02838</name>
</gene>
<proteinExistence type="predicted"/>
<protein>
    <recommendedName>
        <fullName evidence="4">General secretion pathway, M protein</fullName>
    </recommendedName>
</protein>
<name>A0A1U9NPH3_9BACT</name>
<keyword evidence="1" id="KW-1133">Transmembrane helix</keyword>